<proteinExistence type="predicted"/>
<reference evidence="2" key="1">
    <citation type="journal article" date="2019" name="Int. J. Syst. Evol. Microbiol.">
        <title>The Global Catalogue of Microorganisms (GCM) 10K type strain sequencing project: providing services to taxonomists for standard genome sequencing and annotation.</title>
        <authorList>
            <consortium name="The Broad Institute Genomics Platform"/>
            <consortium name="The Broad Institute Genome Sequencing Center for Infectious Disease"/>
            <person name="Wu L."/>
            <person name="Ma J."/>
        </authorList>
    </citation>
    <scope>NUCLEOTIDE SEQUENCE [LARGE SCALE GENOMIC DNA]</scope>
    <source>
        <strain evidence="2">JCM 9373</strain>
    </source>
</reference>
<evidence type="ECO:0000313" key="2">
    <source>
        <dbReference type="Proteomes" id="UP001500320"/>
    </source>
</evidence>
<dbReference type="EMBL" id="BAAAUT010000012">
    <property type="protein sequence ID" value="GAA3128283.1"/>
    <property type="molecule type" value="Genomic_DNA"/>
</dbReference>
<name>A0ABP6MW86_9ACTN</name>
<sequence length="65" mass="7257">MPHPEETTTSAADTAIVAARRARVDVFDCPMPDDATRIWKVHRPDRQVPRDGNAVESDRINGWTG</sequence>
<gene>
    <name evidence="1" type="ORF">GCM10010466_18750</name>
</gene>
<protein>
    <submittedName>
        <fullName evidence="1">Uncharacterized protein</fullName>
    </submittedName>
</protein>
<accession>A0ABP6MW86</accession>
<comment type="caution">
    <text evidence="1">The sequence shown here is derived from an EMBL/GenBank/DDBJ whole genome shotgun (WGS) entry which is preliminary data.</text>
</comment>
<organism evidence="1 2">
    <name type="scientific">Planomonospora alba</name>
    <dbReference type="NCBI Taxonomy" id="161354"/>
    <lineage>
        <taxon>Bacteria</taxon>
        <taxon>Bacillati</taxon>
        <taxon>Actinomycetota</taxon>
        <taxon>Actinomycetes</taxon>
        <taxon>Streptosporangiales</taxon>
        <taxon>Streptosporangiaceae</taxon>
        <taxon>Planomonospora</taxon>
    </lineage>
</organism>
<keyword evidence="2" id="KW-1185">Reference proteome</keyword>
<evidence type="ECO:0000313" key="1">
    <source>
        <dbReference type="EMBL" id="GAA3128283.1"/>
    </source>
</evidence>
<dbReference type="Proteomes" id="UP001500320">
    <property type="component" value="Unassembled WGS sequence"/>
</dbReference>